<keyword evidence="4" id="KW-0539">Nucleus</keyword>
<reference evidence="9" key="1">
    <citation type="submission" date="2022-11" db="EMBL/GenBank/DDBJ databases">
        <title>Centuries of genome instability and evolution in soft-shell clam transmissible cancer (bioRxiv).</title>
        <authorList>
            <person name="Hart S.F.M."/>
            <person name="Yonemitsu M.A."/>
            <person name="Giersch R.M."/>
            <person name="Beal B.F."/>
            <person name="Arriagada G."/>
            <person name="Davis B.W."/>
            <person name="Ostrander E.A."/>
            <person name="Goff S.P."/>
            <person name="Metzger M.J."/>
        </authorList>
    </citation>
    <scope>NUCLEOTIDE SEQUENCE</scope>
    <source>
        <strain evidence="9">MELC-2E11</strain>
        <tissue evidence="9">Siphon/mantle</tissue>
    </source>
</reference>
<organism evidence="9 10">
    <name type="scientific">Mya arenaria</name>
    <name type="common">Soft-shell clam</name>
    <dbReference type="NCBI Taxonomy" id="6604"/>
    <lineage>
        <taxon>Eukaryota</taxon>
        <taxon>Metazoa</taxon>
        <taxon>Spiralia</taxon>
        <taxon>Lophotrochozoa</taxon>
        <taxon>Mollusca</taxon>
        <taxon>Bivalvia</taxon>
        <taxon>Autobranchia</taxon>
        <taxon>Heteroconchia</taxon>
        <taxon>Euheterodonta</taxon>
        <taxon>Imparidentia</taxon>
        <taxon>Neoheterodontei</taxon>
        <taxon>Myida</taxon>
        <taxon>Myoidea</taxon>
        <taxon>Myidae</taxon>
        <taxon>Mya</taxon>
    </lineage>
</organism>
<dbReference type="PROSITE" id="PS51194">
    <property type="entry name" value="HELICASE_CTER"/>
    <property type="match status" value="1"/>
</dbReference>
<evidence type="ECO:0000256" key="2">
    <source>
        <dbReference type="ARBA" id="ARBA00023125"/>
    </source>
</evidence>
<keyword evidence="10" id="KW-1185">Reference proteome</keyword>
<dbReference type="SUPFAM" id="SSF52540">
    <property type="entry name" value="P-loop containing nucleoside triphosphate hydrolases"/>
    <property type="match status" value="1"/>
</dbReference>
<dbReference type="Pfam" id="PF00271">
    <property type="entry name" value="Helicase_C"/>
    <property type="match status" value="1"/>
</dbReference>
<evidence type="ECO:0000256" key="1">
    <source>
        <dbReference type="ARBA" id="ARBA00005446"/>
    </source>
</evidence>
<proteinExistence type="inferred from homology"/>
<evidence type="ECO:0000256" key="6">
    <source>
        <dbReference type="ARBA" id="ARBA00034808"/>
    </source>
</evidence>
<dbReference type="Gene3D" id="3.40.50.300">
    <property type="entry name" value="P-loop containing nucleotide triphosphate hydrolases"/>
    <property type="match status" value="1"/>
</dbReference>
<dbReference type="EMBL" id="CP111012">
    <property type="protein sequence ID" value="WAQ93848.1"/>
    <property type="molecule type" value="Genomic_DNA"/>
</dbReference>
<feature type="domain" description="Helicase C-terminal" evidence="8">
    <location>
        <begin position="125"/>
        <end position="261"/>
    </location>
</feature>
<dbReference type="InterPro" id="IPR027417">
    <property type="entry name" value="P-loop_NTPase"/>
</dbReference>
<evidence type="ECO:0000313" key="9">
    <source>
        <dbReference type="EMBL" id="WAQ93848.1"/>
    </source>
</evidence>
<evidence type="ECO:0000256" key="3">
    <source>
        <dbReference type="ARBA" id="ARBA00023235"/>
    </source>
</evidence>
<sequence>EDVFLCKKTGDGKSICFQAYHACWTNLHGDFEKCEVSVNRMNCSGAQNLSGCLGSSENVDSPFRPWYSKLGEIGSLIDCPSLLIKATANKAARMKLKSMFCMKSCFEIIDNPDWKNISEKHNSFFMIQKFKAEKDTSERYIIFCQSIKSCSEIFTMFRLQLGLEIHYIEMFHSFSDEVKENVKKSMNVINRSIRIIVATSAAGMRVNFQGVKHVVNVGPPADIDSFVQQYGRAGGDGSFATGLLIYNAKQCKKYRHEKQPG</sequence>
<keyword evidence="3" id="KW-0413">Isomerase</keyword>
<name>A0ABY7DA81_MYAAR</name>
<evidence type="ECO:0000256" key="7">
    <source>
        <dbReference type="ARBA" id="ARBA00044542"/>
    </source>
</evidence>
<dbReference type="SMART" id="SM00490">
    <property type="entry name" value="HELICc"/>
    <property type="match status" value="1"/>
</dbReference>
<evidence type="ECO:0000259" key="8">
    <source>
        <dbReference type="PROSITE" id="PS51194"/>
    </source>
</evidence>
<evidence type="ECO:0000256" key="4">
    <source>
        <dbReference type="ARBA" id="ARBA00023242"/>
    </source>
</evidence>
<accession>A0ABY7DA81</accession>
<dbReference type="PANTHER" id="PTHR13710:SF153">
    <property type="entry name" value="RECQ-LIKE DNA HELICASE BLM"/>
    <property type="match status" value="1"/>
</dbReference>
<dbReference type="Proteomes" id="UP001164746">
    <property type="component" value="Chromosome 1"/>
</dbReference>
<protein>
    <recommendedName>
        <fullName evidence="6">DNA 3'-5' helicase</fullName>
        <ecNumber evidence="6">5.6.2.4</ecNumber>
    </recommendedName>
    <alternativeName>
        <fullName evidence="7">DNA 3'-5' helicase BLM</fullName>
    </alternativeName>
</protein>
<dbReference type="InterPro" id="IPR001650">
    <property type="entry name" value="Helicase_C-like"/>
</dbReference>
<keyword evidence="2" id="KW-0238">DNA-binding</keyword>
<evidence type="ECO:0000313" key="10">
    <source>
        <dbReference type="Proteomes" id="UP001164746"/>
    </source>
</evidence>
<dbReference type="PANTHER" id="PTHR13710">
    <property type="entry name" value="DNA HELICASE RECQ FAMILY MEMBER"/>
    <property type="match status" value="1"/>
</dbReference>
<feature type="non-terminal residue" evidence="9">
    <location>
        <position position="261"/>
    </location>
</feature>
<comment type="catalytic activity">
    <reaction evidence="5">
        <text>Couples ATP hydrolysis with the unwinding of duplex DNA by translocating in the 3'-5' direction.</text>
        <dbReference type="EC" id="5.6.2.4"/>
    </reaction>
</comment>
<gene>
    <name evidence="9" type="ORF">MAR_006319</name>
</gene>
<comment type="similarity">
    <text evidence="1">Belongs to the helicase family. RecQ subfamily.</text>
</comment>
<evidence type="ECO:0000256" key="5">
    <source>
        <dbReference type="ARBA" id="ARBA00034617"/>
    </source>
</evidence>
<dbReference type="EC" id="5.6.2.4" evidence="6"/>